<evidence type="ECO:0000256" key="1">
    <source>
        <dbReference type="SAM" id="SignalP"/>
    </source>
</evidence>
<organism evidence="2">
    <name type="scientific">Anguilla anguilla</name>
    <name type="common">European freshwater eel</name>
    <name type="synonym">Muraena anguilla</name>
    <dbReference type="NCBI Taxonomy" id="7936"/>
    <lineage>
        <taxon>Eukaryota</taxon>
        <taxon>Metazoa</taxon>
        <taxon>Chordata</taxon>
        <taxon>Craniata</taxon>
        <taxon>Vertebrata</taxon>
        <taxon>Euteleostomi</taxon>
        <taxon>Actinopterygii</taxon>
        <taxon>Neopterygii</taxon>
        <taxon>Teleostei</taxon>
        <taxon>Anguilliformes</taxon>
        <taxon>Anguillidae</taxon>
        <taxon>Anguilla</taxon>
    </lineage>
</organism>
<dbReference type="EMBL" id="GBXM01030196">
    <property type="protein sequence ID" value="JAH78381.1"/>
    <property type="molecule type" value="Transcribed_RNA"/>
</dbReference>
<proteinExistence type="predicted"/>
<keyword evidence="1" id="KW-0732">Signal</keyword>
<evidence type="ECO:0000313" key="2">
    <source>
        <dbReference type="EMBL" id="JAH78381.1"/>
    </source>
</evidence>
<reference evidence="2" key="2">
    <citation type="journal article" date="2015" name="Fish Shellfish Immunol.">
        <title>Early steps in the European eel (Anguilla anguilla)-Vibrio vulnificus interaction in the gills: Role of the RtxA13 toxin.</title>
        <authorList>
            <person name="Callol A."/>
            <person name="Pajuelo D."/>
            <person name="Ebbesson L."/>
            <person name="Teles M."/>
            <person name="MacKenzie S."/>
            <person name="Amaro C."/>
        </authorList>
    </citation>
    <scope>NUCLEOTIDE SEQUENCE</scope>
</reference>
<sequence>MGFYFMCLLLTVLRDTASVAWQPFDRQQ</sequence>
<feature type="signal peptide" evidence="1">
    <location>
        <begin position="1"/>
        <end position="18"/>
    </location>
</feature>
<reference evidence="2" key="1">
    <citation type="submission" date="2014-11" db="EMBL/GenBank/DDBJ databases">
        <authorList>
            <person name="Amaro Gonzalez C."/>
        </authorList>
    </citation>
    <scope>NUCLEOTIDE SEQUENCE</scope>
</reference>
<name>A0A0E9VK63_ANGAN</name>
<dbReference type="AlphaFoldDB" id="A0A0E9VK63"/>
<feature type="chain" id="PRO_5002433719" evidence="1">
    <location>
        <begin position="19"/>
        <end position="28"/>
    </location>
</feature>
<protein>
    <submittedName>
        <fullName evidence="2">Uncharacterized protein</fullName>
    </submittedName>
</protein>
<accession>A0A0E9VK63</accession>